<accession>A0ABQ5E5E4</accession>
<reference evidence="5" key="2">
    <citation type="submission" date="2022-01" db="EMBL/GenBank/DDBJ databases">
        <authorList>
            <person name="Yamashiro T."/>
            <person name="Shiraishi A."/>
            <person name="Satake H."/>
            <person name="Nakayama K."/>
        </authorList>
    </citation>
    <scope>NUCLEOTIDE SEQUENCE</scope>
</reference>
<protein>
    <submittedName>
        <fullName evidence="5">Lipid droplet-associated hydrolase isoform X1</fullName>
    </submittedName>
</protein>
<comment type="caution">
    <text evidence="5">The sequence shown here is derived from an EMBL/GenBank/DDBJ whole genome shotgun (WGS) entry which is preliminary data.</text>
</comment>
<dbReference type="Gene3D" id="3.40.50.1820">
    <property type="entry name" value="alpha/beta hydrolase"/>
    <property type="match status" value="1"/>
</dbReference>
<keyword evidence="4 5" id="KW-0378">Hydrolase</keyword>
<dbReference type="InterPro" id="IPR019363">
    <property type="entry name" value="LDAH"/>
</dbReference>
<name>A0ABQ5E5E4_9ASTR</name>
<dbReference type="GO" id="GO:0016787">
    <property type="term" value="F:hydrolase activity"/>
    <property type="evidence" value="ECO:0007669"/>
    <property type="project" value="UniProtKB-KW"/>
</dbReference>
<dbReference type="Pfam" id="PF10230">
    <property type="entry name" value="LIDHydrolase"/>
    <property type="match status" value="1"/>
</dbReference>
<comment type="similarity">
    <text evidence="2">Belongs to the AB hydrolase superfamily. LDAH family.</text>
</comment>
<organism evidence="5 6">
    <name type="scientific">Tanacetum coccineum</name>
    <dbReference type="NCBI Taxonomy" id="301880"/>
    <lineage>
        <taxon>Eukaryota</taxon>
        <taxon>Viridiplantae</taxon>
        <taxon>Streptophyta</taxon>
        <taxon>Embryophyta</taxon>
        <taxon>Tracheophyta</taxon>
        <taxon>Spermatophyta</taxon>
        <taxon>Magnoliopsida</taxon>
        <taxon>eudicotyledons</taxon>
        <taxon>Gunneridae</taxon>
        <taxon>Pentapetalae</taxon>
        <taxon>asterids</taxon>
        <taxon>campanulids</taxon>
        <taxon>Asterales</taxon>
        <taxon>Asteraceae</taxon>
        <taxon>Asteroideae</taxon>
        <taxon>Anthemideae</taxon>
        <taxon>Anthemidinae</taxon>
        <taxon>Tanacetum</taxon>
    </lineage>
</organism>
<proteinExistence type="inferred from homology"/>
<evidence type="ECO:0000256" key="4">
    <source>
        <dbReference type="ARBA" id="ARBA00022801"/>
    </source>
</evidence>
<dbReference type="InterPro" id="IPR029058">
    <property type="entry name" value="AB_hydrolase_fold"/>
</dbReference>
<gene>
    <name evidence="5" type="ORF">Tco_0954785</name>
</gene>
<keyword evidence="6" id="KW-1185">Reference proteome</keyword>
<comment type="subcellular location">
    <subcellularLocation>
        <location evidence="1">Lipid droplet</location>
    </subcellularLocation>
</comment>
<evidence type="ECO:0000256" key="1">
    <source>
        <dbReference type="ARBA" id="ARBA00004502"/>
    </source>
</evidence>
<dbReference type="EMBL" id="BQNB010015953">
    <property type="protein sequence ID" value="GJT46070.1"/>
    <property type="molecule type" value="Genomic_DNA"/>
</dbReference>
<dbReference type="Proteomes" id="UP001151760">
    <property type="component" value="Unassembled WGS sequence"/>
</dbReference>
<dbReference type="SUPFAM" id="SSF53474">
    <property type="entry name" value="alpha/beta-Hydrolases"/>
    <property type="match status" value="1"/>
</dbReference>
<evidence type="ECO:0000256" key="3">
    <source>
        <dbReference type="ARBA" id="ARBA00022677"/>
    </source>
</evidence>
<dbReference type="PANTHER" id="PTHR13390:SF0">
    <property type="entry name" value="LIPID DROPLET-ASSOCIATED HYDROLASE"/>
    <property type="match status" value="1"/>
</dbReference>
<reference evidence="5" key="1">
    <citation type="journal article" date="2022" name="Int. J. Mol. Sci.">
        <title>Draft Genome of Tanacetum Coccineum: Genomic Comparison of Closely Related Tanacetum-Family Plants.</title>
        <authorList>
            <person name="Yamashiro T."/>
            <person name="Shiraishi A."/>
            <person name="Nakayama K."/>
            <person name="Satake H."/>
        </authorList>
    </citation>
    <scope>NUCLEOTIDE SEQUENCE</scope>
</reference>
<evidence type="ECO:0000256" key="2">
    <source>
        <dbReference type="ARBA" id="ARBA00008300"/>
    </source>
</evidence>
<evidence type="ECO:0000313" key="5">
    <source>
        <dbReference type="EMBL" id="GJT46070.1"/>
    </source>
</evidence>
<keyword evidence="3" id="KW-0551">Lipid droplet</keyword>
<evidence type="ECO:0000313" key="6">
    <source>
        <dbReference type="Proteomes" id="UP001151760"/>
    </source>
</evidence>
<sequence>MGWGVGTFIGVVGKNTDLFLFSIVRKRSLVSHVPYVPSRYSHDSPLHLFSGTALRFRLFGRIKRLLPSSLIWGKRNRLPVGKLDVKRTRGSVRGGASGFNVLRPRSERACRQTTAVPFLSMTRGDSVTGSRKTELVEIHATNPRFHLLFIPGNPATVDREPLARATESGAPWDYFLRAKTLGRANRTSGPRDILSRQFLWGVPPKRLIFPRARIDVGPRYKSSFRTVLWGRTPRKVTGVLQIPPRAGRRLALECKGWSLTDWEHGQLFSLKEQIDHKINFIQQELQALEVPLILLGHSVGSYMSLEIFKQIPEKVAYFIALYPFLAVNTQSQQQSVLKKISRSRLASSMISATVALLGFLPISASKFLAKNLVGKSWSSTALDALCTSVLKYHTMNNVLYLVMTEFEELVNEPDWEFIRKKRDRIAFLYGDDDHWGPLHMHDKIVKQVPDAIVEIEREGHTHAFSCTITGSVWVARHVATLINKTIF</sequence>
<dbReference type="PANTHER" id="PTHR13390">
    <property type="entry name" value="LIPASE"/>
    <property type="match status" value="1"/>
</dbReference>